<dbReference type="InterPro" id="IPR050628">
    <property type="entry name" value="SNF2_RAD54_helicase_TF"/>
</dbReference>
<keyword evidence="2" id="KW-0378">Hydrolase</keyword>
<dbReference type="OrthoDB" id="2803695at2759"/>
<dbReference type="GO" id="GO:0016787">
    <property type="term" value="F:hydrolase activity"/>
    <property type="evidence" value="ECO:0007669"/>
    <property type="project" value="UniProtKB-KW"/>
</dbReference>
<evidence type="ECO:0000256" key="1">
    <source>
        <dbReference type="ARBA" id="ARBA00022741"/>
    </source>
</evidence>
<evidence type="ECO:0000259" key="5">
    <source>
        <dbReference type="PROSITE" id="PS51194"/>
    </source>
</evidence>
<dbReference type="CDD" id="cd18793">
    <property type="entry name" value="SF2_C_SNF"/>
    <property type="match status" value="1"/>
</dbReference>
<keyword evidence="1" id="KW-0547">Nucleotide-binding</keyword>
<dbReference type="GO" id="GO:0008094">
    <property type="term" value="F:ATP-dependent activity, acting on DNA"/>
    <property type="evidence" value="ECO:0007669"/>
    <property type="project" value="TreeGrafter"/>
</dbReference>
<keyword evidence="7" id="KW-1185">Reference proteome</keyword>
<dbReference type="SUPFAM" id="SSF52540">
    <property type="entry name" value="P-loop containing nucleoside triphosphate hydrolases"/>
    <property type="match status" value="1"/>
</dbReference>
<keyword evidence="4" id="KW-0067">ATP-binding</keyword>
<evidence type="ECO:0000256" key="4">
    <source>
        <dbReference type="ARBA" id="ARBA00022840"/>
    </source>
</evidence>
<evidence type="ECO:0000256" key="3">
    <source>
        <dbReference type="ARBA" id="ARBA00022806"/>
    </source>
</evidence>
<dbReference type="GO" id="GO:0005524">
    <property type="term" value="F:ATP binding"/>
    <property type="evidence" value="ECO:0007669"/>
    <property type="project" value="UniProtKB-KW"/>
</dbReference>
<dbReference type="PANTHER" id="PTHR45626:SF17">
    <property type="entry name" value="HELICASE-LIKE TRANSCRIPTION FACTOR"/>
    <property type="match status" value="1"/>
</dbReference>
<reference evidence="6 7" key="1">
    <citation type="journal article" date="2015" name="Biotechnol. Biofuels">
        <title>Enhanced degradation of softwood versus hardwood by the white-rot fungus Pycnoporus coccineus.</title>
        <authorList>
            <person name="Couturier M."/>
            <person name="Navarro D."/>
            <person name="Chevret D."/>
            <person name="Henrissat B."/>
            <person name="Piumi F."/>
            <person name="Ruiz-Duenas F.J."/>
            <person name="Martinez A.T."/>
            <person name="Grigoriev I.V."/>
            <person name="Riley R."/>
            <person name="Lipzen A."/>
            <person name="Berrin J.G."/>
            <person name="Master E.R."/>
            <person name="Rosso M.N."/>
        </authorList>
    </citation>
    <scope>NUCLEOTIDE SEQUENCE [LARGE SCALE GENOMIC DNA]</scope>
    <source>
        <strain evidence="6 7">BRFM310</strain>
    </source>
</reference>
<dbReference type="Pfam" id="PF00271">
    <property type="entry name" value="Helicase_C"/>
    <property type="match status" value="1"/>
</dbReference>
<dbReference type="GO" id="GO:0006281">
    <property type="term" value="P:DNA repair"/>
    <property type="evidence" value="ECO:0007669"/>
    <property type="project" value="TreeGrafter"/>
</dbReference>
<dbReference type="PROSITE" id="PS51194">
    <property type="entry name" value="HELICASE_CTER"/>
    <property type="match status" value="1"/>
</dbReference>
<dbReference type="EMBL" id="KZ084195">
    <property type="protein sequence ID" value="OSC96290.1"/>
    <property type="molecule type" value="Genomic_DNA"/>
</dbReference>
<protein>
    <recommendedName>
        <fullName evidence="5">Helicase C-terminal domain-containing protein</fullName>
    </recommendedName>
</protein>
<dbReference type="AlphaFoldDB" id="A0A1Y2I7B9"/>
<accession>A0A1Y2I7B9</accession>
<evidence type="ECO:0000313" key="7">
    <source>
        <dbReference type="Proteomes" id="UP000193067"/>
    </source>
</evidence>
<proteinExistence type="predicted"/>
<dbReference type="Proteomes" id="UP000193067">
    <property type="component" value="Unassembled WGS sequence"/>
</dbReference>
<name>A0A1Y2I7B9_TRAC3</name>
<feature type="domain" description="Helicase C-terminal" evidence="5">
    <location>
        <begin position="90"/>
        <end position="235"/>
    </location>
</feature>
<dbReference type="InterPro" id="IPR001650">
    <property type="entry name" value="Helicase_C-like"/>
</dbReference>
<organism evidence="6 7">
    <name type="scientific">Trametes coccinea (strain BRFM310)</name>
    <name type="common">Pycnoporus coccineus</name>
    <dbReference type="NCBI Taxonomy" id="1353009"/>
    <lineage>
        <taxon>Eukaryota</taxon>
        <taxon>Fungi</taxon>
        <taxon>Dikarya</taxon>
        <taxon>Basidiomycota</taxon>
        <taxon>Agaricomycotina</taxon>
        <taxon>Agaricomycetes</taxon>
        <taxon>Polyporales</taxon>
        <taxon>Polyporaceae</taxon>
        <taxon>Trametes</taxon>
    </lineage>
</organism>
<dbReference type="Gene3D" id="3.40.50.300">
    <property type="entry name" value="P-loop containing nucleotide triphosphate hydrolases"/>
    <property type="match status" value="1"/>
</dbReference>
<dbReference type="InterPro" id="IPR049730">
    <property type="entry name" value="SNF2/RAD54-like_C"/>
</dbReference>
<gene>
    <name evidence="6" type="ORF">PYCCODRAFT_1379465</name>
</gene>
<keyword evidence="3" id="KW-0347">Helicase</keyword>
<evidence type="ECO:0000313" key="6">
    <source>
        <dbReference type="EMBL" id="OSC96290.1"/>
    </source>
</evidence>
<dbReference type="GO" id="GO:0005634">
    <property type="term" value="C:nucleus"/>
    <property type="evidence" value="ECO:0007669"/>
    <property type="project" value="TreeGrafter"/>
</dbReference>
<dbReference type="STRING" id="1353009.A0A1Y2I7B9"/>
<evidence type="ECO:0000256" key="2">
    <source>
        <dbReference type="ARBA" id="ARBA00022801"/>
    </source>
</evidence>
<dbReference type="GO" id="GO:0004386">
    <property type="term" value="F:helicase activity"/>
    <property type="evidence" value="ECO:0007669"/>
    <property type="project" value="UniProtKB-KW"/>
</dbReference>
<sequence length="241" mass="27308">MNLTYLNPQTFYLGIRKALLHKFAPDLDGYQFPHDHNTFTYHDFPSTKIDTMLGILNHHRGKSCAAPAIIVDGHIVESDDSQRWANWPVVPGAPVDKLIVYLAFPSQNWIIRKALGENGFEFEEIQGRATPPQRAATLKAFQQGTKQVLLMSNVGTVGLNIAFANIVIIMDNLWSAQETEQLMGRVWCHPQQKKTIEYHVIADGTSDVFIGGISFDKGLAHRRLMHMPTNLRKTYIYVTIY</sequence>
<dbReference type="PANTHER" id="PTHR45626">
    <property type="entry name" value="TRANSCRIPTION TERMINATION FACTOR 2-RELATED"/>
    <property type="match status" value="1"/>
</dbReference>
<dbReference type="InterPro" id="IPR027417">
    <property type="entry name" value="P-loop_NTPase"/>
</dbReference>
<dbReference type="SMART" id="SM00490">
    <property type="entry name" value="HELICc"/>
    <property type="match status" value="1"/>
</dbReference>